<evidence type="ECO:0000256" key="8">
    <source>
        <dbReference type="ARBA" id="ARBA00023098"/>
    </source>
</evidence>
<evidence type="ECO:0000313" key="14">
    <source>
        <dbReference type="Proteomes" id="UP000623608"/>
    </source>
</evidence>
<keyword evidence="6" id="KW-0808">Transferase</keyword>
<dbReference type="InterPro" id="IPR009721">
    <property type="entry name" value="O-acyltransferase_WSD1_C"/>
</dbReference>
<dbReference type="EMBL" id="BOMY01000034">
    <property type="protein sequence ID" value="GIF22567.1"/>
    <property type="molecule type" value="Genomic_DNA"/>
</dbReference>
<keyword evidence="9" id="KW-0012">Acyltransferase</keyword>
<comment type="caution">
    <text evidence="13">The sequence shown here is derived from an EMBL/GenBank/DDBJ whole genome shotgun (WGS) entry which is preliminary data.</text>
</comment>
<dbReference type="GO" id="GO:0019432">
    <property type="term" value="P:triglyceride biosynthetic process"/>
    <property type="evidence" value="ECO:0007669"/>
    <property type="project" value="TreeGrafter"/>
</dbReference>
<evidence type="ECO:0000256" key="7">
    <source>
        <dbReference type="ARBA" id="ARBA00022798"/>
    </source>
</evidence>
<evidence type="ECO:0000259" key="12">
    <source>
        <dbReference type="Pfam" id="PF06974"/>
    </source>
</evidence>
<dbReference type="GO" id="GO:0004144">
    <property type="term" value="F:diacylglycerol O-acyltransferase activity"/>
    <property type="evidence" value="ECO:0007669"/>
    <property type="project" value="UniProtKB-EC"/>
</dbReference>
<dbReference type="Pfam" id="PF06974">
    <property type="entry name" value="WS_DGAT_C"/>
    <property type="match status" value="1"/>
</dbReference>
<dbReference type="RefSeq" id="WP_203810137.1">
    <property type="nucleotide sequence ID" value="NZ_BOMY01000034.1"/>
</dbReference>
<dbReference type="EC" id="2.3.1.20" evidence="4"/>
<evidence type="ECO:0000256" key="9">
    <source>
        <dbReference type="ARBA" id="ARBA00023315"/>
    </source>
</evidence>
<feature type="domain" description="O-acyltransferase WSD1-like N-terminal" evidence="11">
    <location>
        <begin position="7"/>
        <end position="255"/>
    </location>
</feature>
<dbReference type="AlphaFoldDB" id="A0A919TW50"/>
<dbReference type="Proteomes" id="UP000623608">
    <property type="component" value="Unassembled WGS sequence"/>
</dbReference>
<evidence type="ECO:0000256" key="10">
    <source>
        <dbReference type="ARBA" id="ARBA00048109"/>
    </source>
</evidence>
<keyword evidence="7" id="KW-0319">Glycerol metabolism</keyword>
<evidence type="ECO:0000256" key="1">
    <source>
        <dbReference type="ARBA" id="ARBA00004771"/>
    </source>
</evidence>
<organism evidence="13 14">
    <name type="scientific">Paractinoplanes tereljensis</name>
    <dbReference type="NCBI Taxonomy" id="571912"/>
    <lineage>
        <taxon>Bacteria</taxon>
        <taxon>Bacillati</taxon>
        <taxon>Actinomycetota</taxon>
        <taxon>Actinomycetes</taxon>
        <taxon>Micromonosporales</taxon>
        <taxon>Micromonosporaceae</taxon>
        <taxon>Paractinoplanes</taxon>
    </lineage>
</organism>
<dbReference type="InterPro" id="IPR045034">
    <property type="entry name" value="O-acyltransferase_WSD1-like"/>
</dbReference>
<comment type="pathway">
    <text evidence="1">Glycerolipid metabolism; triacylglycerol biosynthesis.</text>
</comment>
<protein>
    <recommendedName>
        <fullName evidence="4">diacylglycerol O-acyltransferase</fullName>
        <ecNumber evidence="4">2.3.1.20</ecNumber>
    </recommendedName>
</protein>
<evidence type="ECO:0000313" key="13">
    <source>
        <dbReference type="EMBL" id="GIF22567.1"/>
    </source>
</evidence>
<dbReference type="PANTHER" id="PTHR31650">
    <property type="entry name" value="O-ACYLTRANSFERASE (WSD1-LIKE) FAMILY PROTEIN"/>
    <property type="match status" value="1"/>
</dbReference>
<accession>A0A919TW50</accession>
<dbReference type="SUPFAM" id="SSF52777">
    <property type="entry name" value="CoA-dependent acyltransferases"/>
    <property type="match status" value="1"/>
</dbReference>
<comment type="pathway">
    <text evidence="2">Lipid metabolism.</text>
</comment>
<feature type="domain" description="O-acyltransferase WSD1 C-terminal" evidence="12">
    <location>
        <begin position="339"/>
        <end position="462"/>
    </location>
</feature>
<proteinExistence type="inferred from homology"/>
<evidence type="ECO:0000256" key="5">
    <source>
        <dbReference type="ARBA" id="ARBA00022516"/>
    </source>
</evidence>
<dbReference type="PANTHER" id="PTHR31650:SF1">
    <property type="entry name" value="WAX ESTER SYNTHASE_DIACYLGLYCEROL ACYLTRANSFERASE 4-RELATED"/>
    <property type="match status" value="1"/>
</dbReference>
<keyword evidence="8" id="KW-0443">Lipid metabolism</keyword>
<dbReference type="GO" id="GO:0051701">
    <property type="term" value="P:biological process involved in interaction with host"/>
    <property type="evidence" value="ECO:0007669"/>
    <property type="project" value="TreeGrafter"/>
</dbReference>
<reference evidence="13" key="1">
    <citation type="submission" date="2021-01" db="EMBL/GenBank/DDBJ databases">
        <title>Whole genome shotgun sequence of Actinoplanes tereljensis NBRC 105297.</title>
        <authorList>
            <person name="Komaki H."/>
            <person name="Tamura T."/>
        </authorList>
    </citation>
    <scope>NUCLEOTIDE SEQUENCE</scope>
    <source>
        <strain evidence="13">NBRC 105297</strain>
    </source>
</reference>
<evidence type="ECO:0000256" key="6">
    <source>
        <dbReference type="ARBA" id="ARBA00022679"/>
    </source>
</evidence>
<gene>
    <name evidence="13" type="ORF">Ate02nite_52970</name>
</gene>
<dbReference type="GO" id="GO:0001666">
    <property type="term" value="P:response to hypoxia"/>
    <property type="evidence" value="ECO:0007669"/>
    <property type="project" value="TreeGrafter"/>
</dbReference>
<evidence type="ECO:0000256" key="4">
    <source>
        <dbReference type="ARBA" id="ARBA00013244"/>
    </source>
</evidence>
<dbReference type="Pfam" id="PF03007">
    <property type="entry name" value="WS_DGAT_cat"/>
    <property type="match status" value="1"/>
</dbReference>
<keyword evidence="14" id="KW-1185">Reference proteome</keyword>
<name>A0A919TW50_9ACTN</name>
<evidence type="ECO:0000256" key="3">
    <source>
        <dbReference type="ARBA" id="ARBA00009587"/>
    </source>
</evidence>
<comment type="catalytic activity">
    <reaction evidence="10">
        <text>an acyl-CoA + a 1,2-diacyl-sn-glycerol = a triacyl-sn-glycerol + CoA</text>
        <dbReference type="Rhea" id="RHEA:10868"/>
        <dbReference type="ChEBI" id="CHEBI:17815"/>
        <dbReference type="ChEBI" id="CHEBI:57287"/>
        <dbReference type="ChEBI" id="CHEBI:58342"/>
        <dbReference type="ChEBI" id="CHEBI:64615"/>
        <dbReference type="EC" id="2.3.1.20"/>
    </reaction>
</comment>
<evidence type="ECO:0000259" key="11">
    <source>
        <dbReference type="Pfam" id="PF03007"/>
    </source>
</evidence>
<dbReference type="GO" id="GO:0006071">
    <property type="term" value="P:glycerol metabolic process"/>
    <property type="evidence" value="ECO:0007669"/>
    <property type="project" value="UniProtKB-KW"/>
</dbReference>
<comment type="similarity">
    <text evidence="3">Belongs to the long-chain O-acyltransferase family.</text>
</comment>
<dbReference type="InterPro" id="IPR004255">
    <property type="entry name" value="O-acyltransferase_WSD1_N"/>
</dbReference>
<sequence length="470" mass="49288">MIERASDADLAFLAIDRGPVPEQLAVALILDRPLSATTCARLLAERVTAVPRLRQRLLRTPPACGPPIWSNDENFAIERHFHAVDGPPAGAVPAVIDSLMPWVVRPLPRDRPLWRAVLTGGGCVLLLVVHHALSDGLGGLAVLGRLLDPAEPVPSSPSSLLLPALSLRRPPSSRPAAWHLAAGAWRDRAAALRAQPARLRRLRIALAAGGGLNPGRLPPSSLLRPTTARRRAVVVRASLAGLREAAHRNDAGVNAALLVAVADALRHLVEERGETLDTVAIAVPVGMPHPAGTPGSASSSHLAGALGSAKTLRPAEVSAGNASSPLVVAVPAGGARAGRLALVAAEVRGRRAEAAGPSPVTVLGGWFRLFARMGGYRWYMRRQRRLHTLVSHLRGPDRAVCLGGVRVRAMIPVVVGGGGNLTVSFVALSYLDELVVTVVADPDRCPDLDRLGELLSGEFSSIASTPHGEG</sequence>
<dbReference type="GO" id="GO:0005886">
    <property type="term" value="C:plasma membrane"/>
    <property type="evidence" value="ECO:0007669"/>
    <property type="project" value="TreeGrafter"/>
</dbReference>
<dbReference type="GO" id="GO:0071731">
    <property type="term" value="P:response to nitric oxide"/>
    <property type="evidence" value="ECO:0007669"/>
    <property type="project" value="TreeGrafter"/>
</dbReference>
<evidence type="ECO:0000256" key="2">
    <source>
        <dbReference type="ARBA" id="ARBA00005189"/>
    </source>
</evidence>
<keyword evidence="5" id="KW-0444">Lipid biosynthesis</keyword>